<dbReference type="NCBIfam" id="NF006826">
    <property type="entry name" value="PRK09347.1-3"/>
    <property type="match status" value="1"/>
</dbReference>
<dbReference type="Pfam" id="PF01227">
    <property type="entry name" value="GTP_cyclohydroI"/>
    <property type="match status" value="1"/>
</dbReference>
<comment type="catalytic activity">
    <reaction evidence="1">
        <text>GTP + H2O = 7,8-dihydroneopterin 3'-triphosphate + formate + H(+)</text>
        <dbReference type="Rhea" id="RHEA:17473"/>
        <dbReference type="ChEBI" id="CHEBI:15377"/>
        <dbReference type="ChEBI" id="CHEBI:15378"/>
        <dbReference type="ChEBI" id="CHEBI:15740"/>
        <dbReference type="ChEBI" id="CHEBI:37565"/>
        <dbReference type="ChEBI" id="CHEBI:58462"/>
        <dbReference type="EC" id="3.5.4.16"/>
    </reaction>
</comment>
<dbReference type="PANTHER" id="PTHR11109:SF7">
    <property type="entry name" value="GTP CYCLOHYDROLASE 1"/>
    <property type="match status" value="1"/>
</dbReference>
<keyword evidence="9" id="KW-0342">GTP-binding</keyword>
<gene>
    <name evidence="12" type="ORF">SEPMUDRAFT_114307</name>
</gene>
<dbReference type="OMA" id="WMTRDIA"/>
<dbReference type="Gene3D" id="3.30.1130.10">
    <property type="match status" value="1"/>
</dbReference>
<evidence type="ECO:0000256" key="7">
    <source>
        <dbReference type="ARBA" id="ARBA00022801"/>
    </source>
</evidence>
<accession>M3DBF2</accession>
<evidence type="ECO:0000256" key="10">
    <source>
        <dbReference type="ARBA" id="ARBA00030854"/>
    </source>
</evidence>
<keyword evidence="6" id="KW-0547">Nucleotide-binding</keyword>
<dbReference type="OrthoDB" id="4966at2759"/>
<dbReference type="GO" id="GO:0005525">
    <property type="term" value="F:GTP binding"/>
    <property type="evidence" value="ECO:0007669"/>
    <property type="project" value="UniProtKB-KW"/>
</dbReference>
<comment type="pathway">
    <text evidence="2">Cofactor biosynthesis; 7,8-dihydroneopterin triphosphate biosynthesis; 7,8-dihydroneopterin triphosphate from GTP: step 1/1.</text>
</comment>
<protein>
    <recommendedName>
        <fullName evidence="5">GTP cyclohydrolase 1</fullName>
        <ecNumber evidence="4">3.5.4.16</ecNumber>
    </recommendedName>
    <alternativeName>
        <fullName evidence="10">GTP cyclohydrolase I</fullName>
    </alternativeName>
</protein>
<evidence type="ECO:0000256" key="9">
    <source>
        <dbReference type="ARBA" id="ARBA00023134"/>
    </source>
</evidence>
<evidence type="ECO:0000259" key="11">
    <source>
        <dbReference type="Pfam" id="PF01227"/>
    </source>
</evidence>
<dbReference type="eggNOG" id="KOG2698">
    <property type="taxonomic scope" value="Eukaryota"/>
</dbReference>
<dbReference type="RefSeq" id="XP_016763305.1">
    <property type="nucleotide sequence ID" value="XM_016901087.1"/>
</dbReference>
<dbReference type="InterPro" id="IPR001474">
    <property type="entry name" value="GTP_CycHdrlase_I"/>
</dbReference>
<name>M3DBF2_SPHMS</name>
<dbReference type="GO" id="GO:0006729">
    <property type="term" value="P:tetrahydrobiopterin biosynthetic process"/>
    <property type="evidence" value="ECO:0007669"/>
    <property type="project" value="TreeGrafter"/>
</dbReference>
<dbReference type="InterPro" id="IPR043133">
    <property type="entry name" value="GTP-CH-I_C/QueF"/>
</dbReference>
<evidence type="ECO:0000256" key="2">
    <source>
        <dbReference type="ARBA" id="ARBA00005080"/>
    </source>
</evidence>
<dbReference type="GeneID" id="27898224"/>
<dbReference type="GO" id="GO:0005737">
    <property type="term" value="C:cytoplasm"/>
    <property type="evidence" value="ECO:0007669"/>
    <property type="project" value="TreeGrafter"/>
</dbReference>
<dbReference type="EC" id="3.5.4.16" evidence="4"/>
<feature type="domain" description="GTP cyclohydrolase I" evidence="11">
    <location>
        <begin position="72"/>
        <end position="239"/>
    </location>
</feature>
<dbReference type="STRING" id="692275.M3DBF2"/>
<dbReference type="InterPro" id="IPR043134">
    <property type="entry name" value="GTP-CH-I_N"/>
</dbReference>
<dbReference type="SUPFAM" id="SSF55620">
    <property type="entry name" value="Tetrahydrobiopterin biosynthesis enzymes-like"/>
    <property type="match status" value="1"/>
</dbReference>
<dbReference type="InterPro" id="IPR020602">
    <property type="entry name" value="GTP_CycHdrlase_I_dom"/>
</dbReference>
<evidence type="ECO:0000256" key="3">
    <source>
        <dbReference type="ARBA" id="ARBA00008085"/>
    </source>
</evidence>
<dbReference type="GO" id="GO:0008270">
    <property type="term" value="F:zinc ion binding"/>
    <property type="evidence" value="ECO:0007669"/>
    <property type="project" value="TreeGrafter"/>
</dbReference>
<organism evidence="12 13">
    <name type="scientific">Sphaerulina musiva (strain SO2202)</name>
    <name type="common">Poplar stem canker fungus</name>
    <name type="synonym">Septoria musiva</name>
    <dbReference type="NCBI Taxonomy" id="692275"/>
    <lineage>
        <taxon>Eukaryota</taxon>
        <taxon>Fungi</taxon>
        <taxon>Dikarya</taxon>
        <taxon>Ascomycota</taxon>
        <taxon>Pezizomycotina</taxon>
        <taxon>Dothideomycetes</taxon>
        <taxon>Dothideomycetidae</taxon>
        <taxon>Mycosphaerellales</taxon>
        <taxon>Mycosphaerellaceae</taxon>
        <taxon>Sphaerulina</taxon>
    </lineage>
</organism>
<dbReference type="PROSITE" id="PS00860">
    <property type="entry name" value="GTP_CYCLOHYDROL_1_2"/>
    <property type="match status" value="1"/>
</dbReference>
<dbReference type="UniPathway" id="UPA00848">
    <property type="reaction ID" value="UER00151"/>
</dbReference>
<dbReference type="AlphaFoldDB" id="M3DBF2"/>
<keyword evidence="13" id="KW-1185">Reference proteome</keyword>
<dbReference type="GO" id="GO:0046654">
    <property type="term" value="P:tetrahydrofolate biosynthetic process"/>
    <property type="evidence" value="ECO:0007669"/>
    <property type="project" value="InterPro"/>
</dbReference>
<dbReference type="FunFam" id="3.30.1130.10:FF:000001">
    <property type="entry name" value="GTP cyclohydrolase 1"/>
    <property type="match status" value="1"/>
</dbReference>
<reference evidence="12 13" key="1">
    <citation type="journal article" date="2012" name="PLoS Pathog.">
        <title>Diverse lifestyles and strategies of plant pathogenesis encoded in the genomes of eighteen Dothideomycetes fungi.</title>
        <authorList>
            <person name="Ohm R.A."/>
            <person name="Feau N."/>
            <person name="Henrissat B."/>
            <person name="Schoch C.L."/>
            <person name="Horwitz B.A."/>
            <person name="Barry K.W."/>
            <person name="Condon B.J."/>
            <person name="Copeland A.C."/>
            <person name="Dhillon B."/>
            <person name="Glaser F."/>
            <person name="Hesse C.N."/>
            <person name="Kosti I."/>
            <person name="LaButti K."/>
            <person name="Lindquist E.A."/>
            <person name="Lucas S."/>
            <person name="Salamov A.A."/>
            <person name="Bradshaw R.E."/>
            <person name="Ciuffetti L."/>
            <person name="Hamelin R.C."/>
            <person name="Kema G.H.J."/>
            <person name="Lawrence C."/>
            <person name="Scott J.A."/>
            <person name="Spatafora J.W."/>
            <person name="Turgeon B.G."/>
            <person name="de Wit P.J.G.M."/>
            <person name="Zhong S."/>
            <person name="Goodwin S.B."/>
            <person name="Grigoriev I.V."/>
        </authorList>
    </citation>
    <scope>NUCLEOTIDE SEQUENCE [LARGE SCALE GENOMIC DNA]</scope>
    <source>
        <strain evidence="12 13">SO2202</strain>
    </source>
</reference>
<evidence type="ECO:0000256" key="5">
    <source>
        <dbReference type="ARBA" id="ARBA00017272"/>
    </source>
</evidence>
<dbReference type="GO" id="GO:0046656">
    <property type="term" value="P:folic acid biosynthetic process"/>
    <property type="evidence" value="ECO:0007669"/>
    <property type="project" value="UniProtKB-KW"/>
</dbReference>
<evidence type="ECO:0000313" key="13">
    <source>
        <dbReference type="Proteomes" id="UP000016931"/>
    </source>
</evidence>
<keyword evidence="7 12" id="KW-0378">Hydrolase</keyword>
<dbReference type="HOGENOM" id="CLU_049768_2_2_1"/>
<sequence>MATVSYPSISTESAHECKVSPHQVLPMEDAAATTPVILHDHDETGPQSSIITQSRMNEKSEQTEQRLEKMRGAVRTLLECIGEDPDREGLQATPLRYAKALLFLTEGYQSDITTVLNGALFSHEGHASEMVIVKDIEIYSLCEHHLVPFMGKIHIAYLPHKTLIGLSKLPRIAEMFARRLQIQERLTRQIAHAIMDHILPRGVMVVMESSHLCMEMRGVEKSGSRTVTSFALGCFQQEQLGGGIGRAELRGEFWRGVGLGK</sequence>
<dbReference type="Proteomes" id="UP000016931">
    <property type="component" value="Unassembled WGS sequence"/>
</dbReference>
<dbReference type="PROSITE" id="PS00859">
    <property type="entry name" value="GTP_CYCLOHYDROL_1_1"/>
    <property type="match status" value="1"/>
</dbReference>
<dbReference type="InterPro" id="IPR018234">
    <property type="entry name" value="GTP_CycHdrlase_I_CS"/>
</dbReference>
<dbReference type="FunFam" id="1.10.286.10:FF:000003">
    <property type="entry name" value="GTP cyclohydrolase 1"/>
    <property type="match status" value="1"/>
</dbReference>
<dbReference type="Gene3D" id="1.10.286.10">
    <property type="match status" value="1"/>
</dbReference>
<proteinExistence type="inferred from homology"/>
<keyword evidence="8" id="KW-0289">Folate biosynthesis</keyword>
<dbReference type="NCBIfam" id="NF006825">
    <property type="entry name" value="PRK09347.1-2"/>
    <property type="match status" value="1"/>
</dbReference>
<dbReference type="EMBL" id="KB456261">
    <property type="protein sequence ID" value="EMF15184.1"/>
    <property type="molecule type" value="Genomic_DNA"/>
</dbReference>
<dbReference type="NCBIfam" id="TIGR00063">
    <property type="entry name" value="folE"/>
    <property type="match status" value="1"/>
</dbReference>
<dbReference type="PANTHER" id="PTHR11109">
    <property type="entry name" value="GTP CYCLOHYDROLASE I"/>
    <property type="match status" value="1"/>
</dbReference>
<evidence type="ECO:0000256" key="4">
    <source>
        <dbReference type="ARBA" id="ARBA00012715"/>
    </source>
</evidence>
<evidence type="ECO:0000256" key="1">
    <source>
        <dbReference type="ARBA" id="ARBA00001052"/>
    </source>
</evidence>
<comment type="similarity">
    <text evidence="3">Belongs to the GTP cyclohydrolase I family.</text>
</comment>
<dbReference type="HAMAP" id="MF_00223">
    <property type="entry name" value="FolE"/>
    <property type="match status" value="1"/>
</dbReference>
<evidence type="ECO:0000256" key="6">
    <source>
        <dbReference type="ARBA" id="ARBA00022741"/>
    </source>
</evidence>
<evidence type="ECO:0000256" key="8">
    <source>
        <dbReference type="ARBA" id="ARBA00022909"/>
    </source>
</evidence>
<dbReference type="GO" id="GO:0003934">
    <property type="term" value="F:GTP cyclohydrolase I activity"/>
    <property type="evidence" value="ECO:0007669"/>
    <property type="project" value="UniProtKB-EC"/>
</dbReference>
<evidence type="ECO:0000313" key="12">
    <source>
        <dbReference type="EMBL" id="EMF15184.1"/>
    </source>
</evidence>